<dbReference type="AlphaFoldDB" id="A0A4R5B440"/>
<dbReference type="RefSeq" id="WP_131898661.1">
    <property type="nucleotide sequence ID" value="NZ_SMKU01000185.1"/>
</dbReference>
<sequence length="102" mass="10816">MDAPEAAARLDLGDARPEELAVKVGAYDAETGIEIADDISITLIDERGHQVVQWAGRRGPLALDGRTALDLAAAGETVAGAYDRYLRDTAIQDALQIDHDGS</sequence>
<proteinExistence type="predicted"/>
<dbReference type="Proteomes" id="UP000294513">
    <property type="component" value="Unassembled WGS sequence"/>
</dbReference>
<keyword evidence="2" id="KW-1185">Reference proteome</keyword>
<protein>
    <submittedName>
        <fullName evidence="1">Uncharacterized protein</fullName>
    </submittedName>
</protein>
<accession>A0A4R5B440</accession>
<dbReference type="EMBL" id="SMKU01000185">
    <property type="protein sequence ID" value="TDD79046.1"/>
    <property type="molecule type" value="Genomic_DNA"/>
</dbReference>
<dbReference type="OrthoDB" id="10012792at2"/>
<organism evidence="1 2">
    <name type="scientific">Actinomadura rubrisoli</name>
    <dbReference type="NCBI Taxonomy" id="2530368"/>
    <lineage>
        <taxon>Bacteria</taxon>
        <taxon>Bacillati</taxon>
        <taxon>Actinomycetota</taxon>
        <taxon>Actinomycetes</taxon>
        <taxon>Streptosporangiales</taxon>
        <taxon>Thermomonosporaceae</taxon>
        <taxon>Actinomadura</taxon>
    </lineage>
</organism>
<reference evidence="1 2" key="1">
    <citation type="submission" date="2019-03" db="EMBL/GenBank/DDBJ databases">
        <title>Draft genome sequences of novel Actinobacteria.</title>
        <authorList>
            <person name="Sahin N."/>
            <person name="Ay H."/>
            <person name="Saygin H."/>
        </authorList>
    </citation>
    <scope>NUCLEOTIDE SEQUENCE [LARGE SCALE GENOMIC DNA]</scope>
    <source>
        <strain evidence="1 2">H3C3</strain>
    </source>
</reference>
<comment type="caution">
    <text evidence="1">The sequence shown here is derived from an EMBL/GenBank/DDBJ whole genome shotgun (WGS) entry which is preliminary data.</text>
</comment>
<evidence type="ECO:0000313" key="2">
    <source>
        <dbReference type="Proteomes" id="UP000294513"/>
    </source>
</evidence>
<gene>
    <name evidence="1" type="ORF">E1298_28625</name>
</gene>
<evidence type="ECO:0000313" key="1">
    <source>
        <dbReference type="EMBL" id="TDD79046.1"/>
    </source>
</evidence>
<name>A0A4R5B440_9ACTN</name>